<feature type="transmembrane region" description="Helical" evidence="7">
    <location>
        <begin position="7"/>
        <end position="28"/>
    </location>
</feature>
<proteinExistence type="inferred from homology"/>
<gene>
    <name evidence="8" type="ORF">IAC08_01200</name>
</gene>
<comment type="subcellular location">
    <subcellularLocation>
        <location evidence="1">Cell membrane</location>
        <topology evidence="1">Multi-pass membrane protein</topology>
    </subcellularLocation>
</comment>
<comment type="similarity">
    <text evidence="2">Belongs to the chromate ion transporter (CHR) (TC 2.A.51) family.</text>
</comment>
<evidence type="ECO:0000256" key="1">
    <source>
        <dbReference type="ARBA" id="ARBA00004651"/>
    </source>
</evidence>
<dbReference type="InterPro" id="IPR003370">
    <property type="entry name" value="Chromate_transpt"/>
</dbReference>
<dbReference type="PANTHER" id="PTHR43663:SF1">
    <property type="entry name" value="CHROMATE TRANSPORTER"/>
    <property type="match status" value="1"/>
</dbReference>
<accession>A0A9D9HJJ0</accession>
<organism evidence="8 9">
    <name type="scientific">Candidatus Cryptobacteroides intestinigallinarum</name>
    <dbReference type="NCBI Taxonomy" id="2840767"/>
    <lineage>
        <taxon>Bacteria</taxon>
        <taxon>Pseudomonadati</taxon>
        <taxon>Bacteroidota</taxon>
        <taxon>Bacteroidia</taxon>
        <taxon>Bacteroidales</taxon>
        <taxon>Candidatus Cryptobacteroides</taxon>
    </lineage>
</organism>
<keyword evidence="6 7" id="KW-0472">Membrane</keyword>
<keyword evidence="4 7" id="KW-0812">Transmembrane</keyword>
<dbReference type="GO" id="GO:0005886">
    <property type="term" value="C:plasma membrane"/>
    <property type="evidence" value="ECO:0007669"/>
    <property type="project" value="UniProtKB-SubCell"/>
</dbReference>
<dbReference type="GO" id="GO:0015109">
    <property type="term" value="F:chromate transmembrane transporter activity"/>
    <property type="evidence" value="ECO:0007669"/>
    <property type="project" value="InterPro"/>
</dbReference>
<comment type="caution">
    <text evidence="8">The sequence shown here is derived from an EMBL/GenBank/DDBJ whole genome shotgun (WGS) entry which is preliminary data.</text>
</comment>
<keyword evidence="5 7" id="KW-1133">Transmembrane helix</keyword>
<evidence type="ECO:0000256" key="2">
    <source>
        <dbReference type="ARBA" id="ARBA00005262"/>
    </source>
</evidence>
<protein>
    <submittedName>
        <fullName evidence="8">Chromate transporter</fullName>
    </submittedName>
</protein>
<dbReference type="EMBL" id="JADIMK010000009">
    <property type="protein sequence ID" value="MBO8455006.1"/>
    <property type="molecule type" value="Genomic_DNA"/>
</dbReference>
<dbReference type="PANTHER" id="PTHR43663">
    <property type="entry name" value="CHROMATE TRANSPORT PROTEIN-RELATED"/>
    <property type="match status" value="1"/>
</dbReference>
<evidence type="ECO:0000256" key="3">
    <source>
        <dbReference type="ARBA" id="ARBA00022475"/>
    </source>
</evidence>
<sequence length="182" mass="19578">MIYIELFTTFFMIGLFTIGGGYAMLSLIQAQVVTIHGWIDEKTFTDIVAISQMTPGPVGINSATYVGYTVLQQAGASEFLCILGSFSTTVAVVLPSFIIVLAICRMYSRFRNNSVFEGLMSGIKPAVAGLIGAAAIVLMTKDNFPDWKSWVLFAAAFAASWWGKANPITVIIAGGLLGLLLY</sequence>
<name>A0A9D9HJJ0_9BACT</name>
<feature type="transmembrane region" description="Helical" evidence="7">
    <location>
        <begin position="82"/>
        <end position="103"/>
    </location>
</feature>
<evidence type="ECO:0000256" key="7">
    <source>
        <dbReference type="SAM" id="Phobius"/>
    </source>
</evidence>
<dbReference type="InterPro" id="IPR052518">
    <property type="entry name" value="CHR_Transporter"/>
</dbReference>
<feature type="transmembrane region" description="Helical" evidence="7">
    <location>
        <begin position="150"/>
        <end position="181"/>
    </location>
</feature>
<evidence type="ECO:0000313" key="9">
    <source>
        <dbReference type="Proteomes" id="UP000823617"/>
    </source>
</evidence>
<evidence type="ECO:0000256" key="4">
    <source>
        <dbReference type="ARBA" id="ARBA00022692"/>
    </source>
</evidence>
<evidence type="ECO:0000256" key="6">
    <source>
        <dbReference type="ARBA" id="ARBA00023136"/>
    </source>
</evidence>
<feature type="transmembrane region" description="Helical" evidence="7">
    <location>
        <begin position="115"/>
        <end position="138"/>
    </location>
</feature>
<reference evidence="8" key="1">
    <citation type="submission" date="2020-10" db="EMBL/GenBank/DDBJ databases">
        <authorList>
            <person name="Gilroy R."/>
        </authorList>
    </citation>
    <scope>NUCLEOTIDE SEQUENCE</scope>
    <source>
        <strain evidence="8">B1-3475</strain>
    </source>
</reference>
<dbReference type="Pfam" id="PF02417">
    <property type="entry name" value="Chromate_transp"/>
    <property type="match status" value="1"/>
</dbReference>
<reference evidence="8" key="2">
    <citation type="journal article" date="2021" name="PeerJ">
        <title>Extensive microbial diversity within the chicken gut microbiome revealed by metagenomics and culture.</title>
        <authorList>
            <person name="Gilroy R."/>
            <person name="Ravi A."/>
            <person name="Getino M."/>
            <person name="Pursley I."/>
            <person name="Horton D.L."/>
            <person name="Alikhan N.F."/>
            <person name="Baker D."/>
            <person name="Gharbi K."/>
            <person name="Hall N."/>
            <person name="Watson M."/>
            <person name="Adriaenssens E.M."/>
            <person name="Foster-Nyarko E."/>
            <person name="Jarju S."/>
            <person name="Secka A."/>
            <person name="Antonio M."/>
            <person name="Oren A."/>
            <person name="Chaudhuri R.R."/>
            <person name="La Ragione R."/>
            <person name="Hildebrand F."/>
            <person name="Pallen M.J."/>
        </authorList>
    </citation>
    <scope>NUCLEOTIDE SEQUENCE</scope>
    <source>
        <strain evidence="8">B1-3475</strain>
    </source>
</reference>
<dbReference type="Proteomes" id="UP000823617">
    <property type="component" value="Unassembled WGS sequence"/>
</dbReference>
<evidence type="ECO:0000313" key="8">
    <source>
        <dbReference type="EMBL" id="MBO8455006.1"/>
    </source>
</evidence>
<evidence type="ECO:0000256" key="5">
    <source>
        <dbReference type="ARBA" id="ARBA00022989"/>
    </source>
</evidence>
<keyword evidence="3" id="KW-1003">Cell membrane</keyword>
<dbReference type="AlphaFoldDB" id="A0A9D9HJJ0"/>